<accession>A0A1K1Q647</accession>
<dbReference type="InterPro" id="IPR013320">
    <property type="entry name" value="ConA-like_dom_sf"/>
</dbReference>
<dbReference type="GO" id="GO:0004553">
    <property type="term" value="F:hydrolase activity, hydrolyzing O-glycosyl compounds"/>
    <property type="evidence" value="ECO:0007669"/>
    <property type="project" value="UniProtKB-ARBA"/>
</dbReference>
<dbReference type="PROSITE" id="PS51257">
    <property type="entry name" value="PROKAR_LIPOPROTEIN"/>
    <property type="match status" value="1"/>
</dbReference>
<gene>
    <name evidence="1" type="ORF">SAMN05660313_02367</name>
</gene>
<keyword evidence="2" id="KW-1185">Reference proteome</keyword>
<dbReference type="Proteomes" id="UP000183257">
    <property type="component" value="Unassembled WGS sequence"/>
</dbReference>
<evidence type="ECO:0000313" key="1">
    <source>
        <dbReference type="EMBL" id="SFW55197.1"/>
    </source>
</evidence>
<dbReference type="OrthoDB" id="950827at2"/>
<dbReference type="InterPro" id="IPR013783">
    <property type="entry name" value="Ig-like_fold"/>
</dbReference>
<evidence type="ECO:0000313" key="2">
    <source>
        <dbReference type="Proteomes" id="UP000183257"/>
    </source>
</evidence>
<dbReference type="GO" id="GO:0005975">
    <property type="term" value="P:carbohydrate metabolic process"/>
    <property type="evidence" value="ECO:0007669"/>
    <property type="project" value="UniProtKB-ARBA"/>
</dbReference>
<dbReference type="AlphaFoldDB" id="A0A1K1Q647"/>
<proteinExistence type="predicted"/>
<dbReference type="Pfam" id="PF13385">
    <property type="entry name" value="Laminin_G_3"/>
    <property type="match status" value="1"/>
</dbReference>
<dbReference type="EMBL" id="FPIY01000003">
    <property type="protein sequence ID" value="SFW55197.1"/>
    <property type="molecule type" value="Genomic_DNA"/>
</dbReference>
<sequence length="367" mass="40339">MKNLKYIVICMVTALFLYSCDQGIDNITQVVAGADETAPAVKINYPTEGTRIRVVEDVTSITIDFEVTDDIEIASIDVKIDNNSIQSFSSFKDYRRVLIDNLVFNNLVDGTHQLTIIATDLDGKTTEASTNFEKEPPYKPLYDGETFYMPFDGDYLELITLTEATKVGTPNFAGESVLGTNAYAGAADSYLSYSTEGLTGSTEFSATFWYKLNATPDRSGILVMGPPDTENAGFPDVQNLRTSGFRFFREGSPDRQEFKLIVGNGSADIWFGGGDNTAIAASSGEWVQIAFTISDTKCVMYFDGEIVAEGEFSGIDWTGCDILSIASGAPRFTEWGHLSDQSLIDELRLYNKALTQEEIQSIRDADL</sequence>
<dbReference type="STRING" id="76595.SAMN05660313_02367"/>
<dbReference type="SUPFAM" id="SSF49899">
    <property type="entry name" value="Concanavalin A-like lectins/glucanases"/>
    <property type="match status" value="1"/>
</dbReference>
<reference evidence="2" key="1">
    <citation type="submission" date="2016-11" db="EMBL/GenBank/DDBJ databases">
        <authorList>
            <person name="Varghese N."/>
            <person name="Submissions S."/>
        </authorList>
    </citation>
    <scope>NUCLEOTIDE SEQUENCE [LARGE SCALE GENOMIC DNA]</scope>
    <source>
        <strain evidence="2">DSM 24786</strain>
    </source>
</reference>
<protein>
    <submittedName>
        <fullName evidence="1">Concanavalin A-like lectin/glucanases superfamily protein</fullName>
    </submittedName>
</protein>
<dbReference type="Pfam" id="PF17957">
    <property type="entry name" value="Big_7"/>
    <property type="match status" value="1"/>
</dbReference>
<organism evidence="1 2">
    <name type="scientific">Cellulophaga fucicola</name>
    <dbReference type="NCBI Taxonomy" id="76595"/>
    <lineage>
        <taxon>Bacteria</taxon>
        <taxon>Pseudomonadati</taxon>
        <taxon>Bacteroidota</taxon>
        <taxon>Flavobacteriia</taxon>
        <taxon>Flavobacteriales</taxon>
        <taxon>Flavobacteriaceae</taxon>
        <taxon>Cellulophaga</taxon>
    </lineage>
</organism>
<keyword evidence="1" id="KW-0430">Lectin</keyword>
<dbReference type="Gene3D" id="2.60.40.10">
    <property type="entry name" value="Immunoglobulins"/>
    <property type="match status" value="1"/>
</dbReference>
<dbReference type="Gene3D" id="2.60.120.200">
    <property type="match status" value="1"/>
</dbReference>
<dbReference type="GO" id="GO:0030246">
    <property type="term" value="F:carbohydrate binding"/>
    <property type="evidence" value="ECO:0007669"/>
    <property type="project" value="UniProtKB-KW"/>
</dbReference>
<name>A0A1K1Q647_9FLAO</name>
<dbReference type="RefSeq" id="WP_072304004.1">
    <property type="nucleotide sequence ID" value="NZ_FPIY01000003.1"/>
</dbReference>